<keyword evidence="4" id="KW-1185">Reference proteome</keyword>
<feature type="chain" id="PRO_5026113863" evidence="1">
    <location>
        <begin position="22"/>
        <end position="131"/>
    </location>
</feature>
<organism evidence="3 4">
    <name type="scientific">Hyphomicrobium album</name>
    <dbReference type="NCBI Taxonomy" id="2665159"/>
    <lineage>
        <taxon>Bacteria</taxon>
        <taxon>Pseudomonadati</taxon>
        <taxon>Pseudomonadota</taxon>
        <taxon>Alphaproteobacteria</taxon>
        <taxon>Hyphomicrobiales</taxon>
        <taxon>Hyphomicrobiaceae</taxon>
        <taxon>Hyphomicrobium</taxon>
    </lineage>
</organism>
<evidence type="ECO:0000259" key="2">
    <source>
        <dbReference type="Pfam" id="PF14485"/>
    </source>
</evidence>
<dbReference type="Pfam" id="PF14485">
    <property type="entry name" value="DUF4431"/>
    <property type="match status" value="1"/>
</dbReference>
<name>A0A6I3KFF1_9HYPH</name>
<feature type="signal peptide" evidence="1">
    <location>
        <begin position="1"/>
        <end position="21"/>
    </location>
</feature>
<keyword evidence="1" id="KW-0732">Signal</keyword>
<protein>
    <submittedName>
        <fullName evidence="3">DUF4431 domain-containing protein</fullName>
    </submittedName>
</protein>
<evidence type="ECO:0000313" key="3">
    <source>
        <dbReference type="EMBL" id="MTD93083.1"/>
    </source>
</evidence>
<accession>A0A6I3KFF1</accession>
<sequence length="131" mass="13940">MRPSLRAACICLLLGAMPALACEAAINLIYNKPVDIRGTLKAGKGQHEAQGAFAYSYVALDQPVCVASETAGDEFNEPTDKPIDRIQIAGEAAGKDLPLGKRVKVSGTLFGAHTMWHAEDVLIDTSDVTQE</sequence>
<proteinExistence type="predicted"/>
<dbReference type="AlphaFoldDB" id="A0A6I3KFF1"/>
<gene>
    <name evidence="3" type="ORF">GIW81_01900</name>
</gene>
<feature type="domain" description="DUF4431" evidence="2">
    <location>
        <begin position="99"/>
        <end position="129"/>
    </location>
</feature>
<reference evidence="3 4" key="1">
    <citation type="submission" date="2019-11" db="EMBL/GenBank/DDBJ databases">
        <title>Identification of a novel strain.</title>
        <authorList>
            <person name="Xu Q."/>
            <person name="Wang G."/>
        </authorList>
    </citation>
    <scope>NUCLEOTIDE SEQUENCE [LARGE SCALE GENOMIC DNA]</scope>
    <source>
        <strain evidence="4">xq</strain>
    </source>
</reference>
<evidence type="ECO:0000256" key="1">
    <source>
        <dbReference type="SAM" id="SignalP"/>
    </source>
</evidence>
<dbReference type="InterPro" id="IPR027826">
    <property type="entry name" value="DUF4431"/>
</dbReference>
<dbReference type="Proteomes" id="UP000440694">
    <property type="component" value="Unassembled WGS sequence"/>
</dbReference>
<dbReference type="RefSeq" id="WP_154737655.1">
    <property type="nucleotide sequence ID" value="NZ_WMBQ01000001.1"/>
</dbReference>
<evidence type="ECO:0000313" key="4">
    <source>
        <dbReference type="Proteomes" id="UP000440694"/>
    </source>
</evidence>
<dbReference type="EMBL" id="WMBQ01000001">
    <property type="protein sequence ID" value="MTD93083.1"/>
    <property type="molecule type" value="Genomic_DNA"/>
</dbReference>
<comment type="caution">
    <text evidence="3">The sequence shown here is derived from an EMBL/GenBank/DDBJ whole genome shotgun (WGS) entry which is preliminary data.</text>
</comment>